<feature type="compositionally biased region" description="Low complexity" evidence="1">
    <location>
        <begin position="269"/>
        <end position="282"/>
    </location>
</feature>
<dbReference type="Proteomes" id="UP001174136">
    <property type="component" value="Unassembled WGS sequence"/>
</dbReference>
<organism evidence="3 4">
    <name type="scientific">Merluccius polli</name>
    <name type="common">Benguela hake</name>
    <name type="synonym">Merluccius cadenati</name>
    <dbReference type="NCBI Taxonomy" id="89951"/>
    <lineage>
        <taxon>Eukaryota</taxon>
        <taxon>Metazoa</taxon>
        <taxon>Chordata</taxon>
        <taxon>Craniata</taxon>
        <taxon>Vertebrata</taxon>
        <taxon>Euteleostomi</taxon>
        <taxon>Actinopterygii</taxon>
        <taxon>Neopterygii</taxon>
        <taxon>Teleostei</taxon>
        <taxon>Neoteleostei</taxon>
        <taxon>Acanthomorphata</taxon>
        <taxon>Zeiogadaria</taxon>
        <taxon>Gadariae</taxon>
        <taxon>Gadiformes</taxon>
        <taxon>Gadoidei</taxon>
        <taxon>Merlucciidae</taxon>
        <taxon>Merluccius</taxon>
    </lineage>
</organism>
<gene>
    <name evidence="3" type="ORF">N1851_016568</name>
</gene>
<evidence type="ECO:0000256" key="1">
    <source>
        <dbReference type="SAM" id="MobiDB-lite"/>
    </source>
</evidence>
<feature type="domain" description="RIMS-binding protein 1/2/3 Fn3" evidence="2">
    <location>
        <begin position="115"/>
        <end position="210"/>
    </location>
</feature>
<dbReference type="EMBL" id="JAOPHQ010002953">
    <property type="protein sequence ID" value="KAK0144861.1"/>
    <property type="molecule type" value="Genomic_DNA"/>
</dbReference>
<dbReference type="Pfam" id="PF25523">
    <property type="entry name" value="Ig_RIMBP2"/>
    <property type="match status" value="1"/>
</dbReference>
<reference evidence="3" key="1">
    <citation type="journal article" date="2023" name="Front. Mar. Sci.">
        <title>A new Merluccius polli reference genome to investigate the effects of global change in West African waters.</title>
        <authorList>
            <person name="Mateo J.L."/>
            <person name="Blanco-Fernandez C."/>
            <person name="Garcia-Vazquez E."/>
            <person name="Machado-Schiaffino G."/>
        </authorList>
    </citation>
    <scope>NUCLEOTIDE SEQUENCE</scope>
    <source>
        <strain evidence="3">C29</strain>
        <tissue evidence="3">Fin</tissue>
    </source>
</reference>
<dbReference type="AlphaFoldDB" id="A0AA47NZM3"/>
<dbReference type="InterPro" id="IPR057884">
    <property type="entry name" value="FN3_RIM-BP1/2/3"/>
</dbReference>
<keyword evidence="4" id="KW-1185">Reference proteome</keyword>
<feature type="region of interest" description="Disordered" evidence="1">
    <location>
        <begin position="203"/>
        <end position="286"/>
    </location>
</feature>
<evidence type="ECO:0000259" key="2">
    <source>
        <dbReference type="Pfam" id="PF25523"/>
    </source>
</evidence>
<comment type="caution">
    <text evidence="3">The sequence shown here is derived from an EMBL/GenBank/DDBJ whole genome shotgun (WGS) entry which is preliminary data.</text>
</comment>
<evidence type="ECO:0000313" key="3">
    <source>
        <dbReference type="EMBL" id="KAK0144861.1"/>
    </source>
</evidence>
<evidence type="ECO:0000313" key="4">
    <source>
        <dbReference type="Proteomes" id="UP001174136"/>
    </source>
</evidence>
<name>A0AA47NZM3_MERPO</name>
<accession>A0AA47NZM3</accession>
<dbReference type="InterPro" id="IPR013783">
    <property type="entry name" value="Ig-like_fold"/>
</dbReference>
<dbReference type="Gene3D" id="2.60.40.10">
    <property type="entry name" value="Immunoglobulins"/>
    <property type="match status" value="1"/>
</dbReference>
<protein>
    <recommendedName>
        <fullName evidence="2">RIMS-binding protein 1/2/3 Fn3 domain-containing protein</fullName>
    </recommendedName>
</protein>
<proteinExistence type="predicted"/>
<sequence>MRRVTLAGSNRPLVPLSPALQTLLLLLLLMLLLLLLLLLLLMLLLLPWAAGLTAERPRPRPEVRFTAPKVKGNLGRPKPVVYERAGYNNLRSQLLFKVPSRLPTEEAPGEVGALEVIRTVGQSGLMIGWERPPLDDLGCSNGTFVYGYRVYVDGDFHKSVMSSACTKASKTGWIPPSQDAVGGCILENVDLSLPVHIGVQTLGSNGLSSGRHRVPRLSPSDSDCGATPPPLRSPRRNGAGFAPQRPPHYRAHHHHPADTSRLPGGGGVTTSESSSTPSWPVPAAHSHRRGLKVGSLPGASEQMGLGAQRLLLMNQRARVFGWRELSMVSGSMAGCAKRCKQGLVKFAVSLHRLVTGTLIKVEGERVRMRWRHYKQLQRRDNIEKGIRKTVLFDRTASPVLMGSYVGQRDKRPLLALQHLYQHQLVSHPRMNHTSPAFSFQEKPAVRGSQVKQSSQQLLLPCVHKSVNNMGLVVGTFSMQSKQVNYRKGLCTQIVIYFKLPQGAKLTSPKSVTFHEQHCYCYEICLKG</sequence>